<feature type="transmembrane region" description="Helical" evidence="1">
    <location>
        <begin position="177"/>
        <end position="200"/>
    </location>
</feature>
<evidence type="ECO:0000256" key="1">
    <source>
        <dbReference type="SAM" id="Phobius"/>
    </source>
</evidence>
<keyword evidence="1" id="KW-0472">Membrane</keyword>
<keyword evidence="1" id="KW-0812">Transmembrane</keyword>
<gene>
    <name evidence="2" type="ORF">VPK24_00685</name>
</gene>
<feature type="transmembrane region" description="Helical" evidence="1">
    <location>
        <begin position="288"/>
        <end position="309"/>
    </location>
</feature>
<evidence type="ECO:0000313" key="3">
    <source>
        <dbReference type="Proteomes" id="UP001604335"/>
    </source>
</evidence>
<dbReference type="EMBL" id="JAZAQF010000001">
    <property type="protein sequence ID" value="MFG3816136.1"/>
    <property type="molecule type" value="Genomic_DNA"/>
</dbReference>
<feature type="transmembrane region" description="Helical" evidence="1">
    <location>
        <begin position="330"/>
        <end position="354"/>
    </location>
</feature>
<accession>A0ABW7C869</accession>
<reference evidence="3" key="1">
    <citation type="journal article" date="2024" name="Algal Res.">
        <title>Biochemical, toxicological and genomic investigation of a high-biomass producing Limnothrix strain isolated from Italian shallow drinking water reservoir.</title>
        <authorList>
            <person name="Simonazzi M."/>
            <person name="Shishido T.K."/>
            <person name="Delbaje E."/>
            <person name="Wahlsten M."/>
            <person name="Fewer D.P."/>
            <person name="Sivonen K."/>
            <person name="Pezzolesi L."/>
            <person name="Pistocchi R."/>
        </authorList>
    </citation>
    <scope>NUCLEOTIDE SEQUENCE [LARGE SCALE GENOMIC DNA]</scope>
    <source>
        <strain evidence="3">LRLZ20PSL1</strain>
    </source>
</reference>
<sequence length="579" mass="65764">MKNAWAWIGARSGDRRWSMVLSGAMALFYGWQSVQWATRNPYIVQDDVRQHVFWAFRYLDPGLFPGDWIADYYQSVAPLGYQWLYHGAALLGWDPLTVSKYWPVILGLVTTVLTWRVMIRLLPVPWVALLGCILVNQSLWMEDDLASSTPRAFATPLVLAVIDALLSRSLWGCLGAIALSGLFYPMVAVVAAAALTVNLGRRWWATRRGRSHPEALTPLDWRLAIGGIAMAIAVLLPELFTSSEFGPVISRSQAAALPEFNFVGNEYGRSFFFHPNPLIFWLFAPRSGFLWVGFVPPIALAALALPRWLSRPARARQFPLASRLSPHLAMLGDWVWGGLGLFLVAHALLFRLYLPNRYGYVPLRVVLPVAGAIALGLWLDRQMRATQSQKPRWFWPLVSLVLSLSIVVPMVPNLAVSSQLQMEGRMAEVYEFLQKQPKDTLVVSLSKEADFIPIFARRSILASREFALPYHWGYYRVLRQRIEDTIRAQYTSNLSEVQAFLRKYQVNFWLLEPWSLSKSDLEDNTWLQQFQPLIQDVSDRLDRGETPALERAIAPCSVLENKRLQLLDARCILQIPSQP</sequence>
<dbReference type="RefSeq" id="WP_393009807.1">
    <property type="nucleotide sequence ID" value="NZ_JAZAQF010000001.1"/>
</dbReference>
<protein>
    <recommendedName>
        <fullName evidence="4">Glycosyltransferase RgtA/B/C/D-like domain-containing protein</fullName>
    </recommendedName>
</protein>
<dbReference type="Proteomes" id="UP001604335">
    <property type="component" value="Unassembled WGS sequence"/>
</dbReference>
<feature type="transmembrane region" description="Helical" evidence="1">
    <location>
        <begin position="124"/>
        <end position="141"/>
    </location>
</feature>
<evidence type="ECO:0000313" key="2">
    <source>
        <dbReference type="EMBL" id="MFG3816136.1"/>
    </source>
</evidence>
<feature type="transmembrane region" description="Helical" evidence="1">
    <location>
        <begin position="392"/>
        <end position="411"/>
    </location>
</feature>
<feature type="transmembrane region" description="Helical" evidence="1">
    <location>
        <begin position="360"/>
        <end position="380"/>
    </location>
</feature>
<comment type="caution">
    <text evidence="2">The sequence shown here is derived from an EMBL/GenBank/DDBJ whole genome shotgun (WGS) entry which is preliminary data.</text>
</comment>
<keyword evidence="3" id="KW-1185">Reference proteome</keyword>
<name>A0ABW7C869_9CYAN</name>
<evidence type="ECO:0008006" key="4">
    <source>
        <dbReference type="Google" id="ProtNLM"/>
    </source>
</evidence>
<organism evidence="2 3">
    <name type="scientific">Limnothrix redekei LRLZ20PSL1</name>
    <dbReference type="NCBI Taxonomy" id="3112953"/>
    <lineage>
        <taxon>Bacteria</taxon>
        <taxon>Bacillati</taxon>
        <taxon>Cyanobacteriota</taxon>
        <taxon>Cyanophyceae</taxon>
        <taxon>Pseudanabaenales</taxon>
        <taxon>Pseudanabaenaceae</taxon>
        <taxon>Limnothrix</taxon>
    </lineage>
</organism>
<proteinExistence type="predicted"/>
<keyword evidence="1" id="KW-1133">Transmembrane helix</keyword>
<feature type="transmembrane region" description="Helical" evidence="1">
    <location>
        <begin position="221"/>
        <end position="240"/>
    </location>
</feature>